<sequence length="132" mass="14585">MLGCRNSHRFQWAQKTPKGRNVIREQSFGAPKVTKDGITVAGSIEFKDRVKNIGASLVKQVANATNNIAGDGKTGIVDYKNYDEMKYVVSTGSNAYNDYVGNEVDAQLASRRSTLMELVQMECQLQAEDGYN</sequence>
<comment type="similarity">
    <text evidence="1">Belongs to the chaperonin (HSP60) family.</text>
</comment>
<name>A0A4Y7K4Y6_PAPSO</name>
<dbReference type="PRINTS" id="PR00304">
    <property type="entry name" value="TCOMPLEXTCP1"/>
</dbReference>
<dbReference type="GO" id="GO:0005524">
    <property type="term" value="F:ATP binding"/>
    <property type="evidence" value="ECO:0007669"/>
    <property type="project" value="UniProtKB-KW"/>
</dbReference>
<keyword evidence="4" id="KW-0143">Chaperone</keyword>
<dbReference type="GO" id="GO:0140662">
    <property type="term" value="F:ATP-dependent protein folding chaperone"/>
    <property type="evidence" value="ECO:0007669"/>
    <property type="project" value="InterPro"/>
</dbReference>
<dbReference type="InterPro" id="IPR017998">
    <property type="entry name" value="Chaperone_TCP-1"/>
</dbReference>
<protein>
    <submittedName>
        <fullName evidence="5">Uncharacterized protein</fullName>
    </submittedName>
</protein>
<keyword evidence="2" id="KW-0547">Nucleotide-binding</keyword>
<accession>A0A4Y7K4Y6</accession>
<dbReference type="PANTHER" id="PTHR45633">
    <property type="entry name" value="60 KDA HEAT SHOCK PROTEIN, MITOCHONDRIAL"/>
    <property type="match status" value="1"/>
</dbReference>
<evidence type="ECO:0000256" key="4">
    <source>
        <dbReference type="ARBA" id="ARBA00023186"/>
    </source>
</evidence>
<dbReference type="STRING" id="3469.A0A4Y7K4Y6"/>
<evidence type="ECO:0000313" key="6">
    <source>
        <dbReference type="Proteomes" id="UP000316621"/>
    </source>
</evidence>
<dbReference type="Gene3D" id="1.10.560.10">
    <property type="entry name" value="GroEL-like equatorial domain"/>
    <property type="match status" value="1"/>
</dbReference>
<dbReference type="Proteomes" id="UP000316621">
    <property type="component" value="Chromosome 7"/>
</dbReference>
<dbReference type="GO" id="GO:0042026">
    <property type="term" value="P:protein refolding"/>
    <property type="evidence" value="ECO:0007669"/>
    <property type="project" value="InterPro"/>
</dbReference>
<reference evidence="5 6" key="1">
    <citation type="journal article" date="2018" name="Science">
        <title>The opium poppy genome and morphinan production.</title>
        <authorList>
            <person name="Guo L."/>
            <person name="Winzer T."/>
            <person name="Yang X."/>
            <person name="Li Y."/>
            <person name="Ning Z."/>
            <person name="He Z."/>
            <person name="Teodor R."/>
            <person name="Lu Y."/>
            <person name="Bowser T.A."/>
            <person name="Graham I.A."/>
            <person name="Ye K."/>
        </authorList>
    </citation>
    <scope>NUCLEOTIDE SEQUENCE [LARGE SCALE GENOMIC DNA]</scope>
    <source>
        <strain evidence="6">cv. HN1</strain>
        <tissue evidence="5">Leaves</tissue>
    </source>
</reference>
<gene>
    <name evidence="5" type="ORF">C5167_031653</name>
</gene>
<keyword evidence="6" id="KW-1185">Reference proteome</keyword>
<dbReference type="AlphaFoldDB" id="A0A4Y7K4Y6"/>
<dbReference type="InterPro" id="IPR001844">
    <property type="entry name" value="Cpn60/GroEL"/>
</dbReference>
<proteinExistence type="inferred from homology"/>
<dbReference type="Gramene" id="RZC68414">
    <property type="protein sequence ID" value="RZC68414"/>
    <property type="gene ID" value="C5167_031653"/>
</dbReference>
<evidence type="ECO:0000256" key="2">
    <source>
        <dbReference type="ARBA" id="ARBA00022741"/>
    </source>
</evidence>
<dbReference type="EMBL" id="CM010721">
    <property type="protein sequence ID" value="RZC68414.1"/>
    <property type="molecule type" value="Genomic_DNA"/>
</dbReference>
<dbReference type="SUPFAM" id="SSF48592">
    <property type="entry name" value="GroEL equatorial domain-like"/>
    <property type="match status" value="1"/>
</dbReference>
<dbReference type="InterPro" id="IPR027413">
    <property type="entry name" value="GROEL-like_equatorial_sf"/>
</dbReference>
<evidence type="ECO:0000256" key="3">
    <source>
        <dbReference type="ARBA" id="ARBA00022840"/>
    </source>
</evidence>
<evidence type="ECO:0000313" key="5">
    <source>
        <dbReference type="EMBL" id="RZC68414.1"/>
    </source>
</evidence>
<organism evidence="5 6">
    <name type="scientific">Papaver somniferum</name>
    <name type="common">Opium poppy</name>
    <dbReference type="NCBI Taxonomy" id="3469"/>
    <lineage>
        <taxon>Eukaryota</taxon>
        <taxon>Viridiplantae</taxon>
        <taxon>Streptophyta</taxon>
        <taxon>Embryophyta</taxon>
        <taxon>Tracheophyta</taxon>
        <taxon>Spermatophyta</taxon>
        <taxon>Magnoliopsida</taxon>
        <taxon>Ranunculales</taxon>
        <taxon>Papaveraceae</taxon>
        <taxon>Papaveroideae</taxon>
        <taxon>Papaver</taxon>
    </lineage>
</organism>
<evidence type="ECO:0000256" key="1">
    <source>
        <dbReference type="ARBA" id="ARBA00006607"/>
    </source>
</evidence>
<keyword evidence="3" id="KW-0067">ATP-binding</keyword>